<feature type="region of interest" description="Disordered" evidence="1">
    <location>
        <begin position="93"/>
        <end position="114"/>
    </location>
</feature>
<protein>
    <submittedName>
        <fullName evidence="2">Uncharacterized protein</fullName>
    </submittedName>
</protein>
<feature type="region of interest" description="Disordered" evidence="1">
    <location>
        <begin position="195"/>
        <end position="248"/>
    </location>
</feature>
<feature type="compositionally biased region" description="Basic and acidic residues" evidence="1">
    <location>
        <begin position="449"/>
        <end position="459"/>
    </location>
</feature>
<dbReference type="GeneID" id="66067516"/>
<feature type="compositionally biased region" description="Basic and acidic residues" evidence="1">
    <location>
        <begin position="406"/>
        <end position="423"/>
    </location>
</feature>
<reference evidence="2" key="1">
    <citation type="submission" date="2020-03" db="EMBL/GenBank/DDBJ databases">
        <title>A mixture of massive structural variations and highly conserved coding sequences in Ustilaginoidea virens genome.</title>
        <authorList>
            <person name="Zhang K."/>
            <person name="Zhao Z."/>
            <person name="Zhang Z."/>
            <person name="Li Y."/>
            <person name="Hsiang T."/>
            <person name="Sun W."/>
        </authorList>
    </citation>
    <scope>NUCLEOTIDE SEQUENCE</scope>
    <source>
        <strain evidence="2">UV-8b</strain>
    </source>
</reference>
<feature type="compositionally biased region" description="Basic and acidic residues" evidence="1">
    <location>
        <begin position="386"/>
        <end position="398"/>
    </location>
</feature>
<organism evidence="2 3">
    <name type="scientific">Ustilaginoidea virens</name>
    <name type="common">Rice false smut fungus</name>
    <name type="synonym">Villosiclava virens</name>
    <dbReference type="NCBI Taxonomy" id="1159556"/>
    <lineage>
        <taxon>Eukaryota</taxon>
        <taxon>Fungi</taxon>
        <taxon>Dikarya</taxon>
        <taxon>Ascomycota</taxon>
        <taxon>Pezizomycotina</taxon>
        <taxon>Sordariomycetes</taxon>
        <taxon>Hypocreomycetidae</taxon>
        <taxon>Hypocreales</taxon>
        <taxon>Clavicipitaceae</taxon>
        <taxon>Ustilaginoidea</taxon>
    </lineage>
</organism>
<evidence type="ECO:0000313" key="2">
    <source>
        <dbReference type="EMBL" id="QUC22498.1"/>
    </source>
</evidence>
<keyword evidence="3" id="KW-1185">Reference proteome</keyword>
<evidence type="ECO:0000256" key="1">
    <source>
        <dbReference type="SAM" id="MobiDB-lite"/>
    </source>
</evidence>
<dbReference type="KEGG" id="uvi:66067516"/>
<dbReference type="Proteomes" id="UP000027002">
    <property type="component" value="Chromosome 5"/>
</dbReference>
<sequence length="585" mass="61505">MVVLRCNGELQLQSPKRFAKVGKVYVLGTSATSRPNVDPSCRSRAALVSTEKEGDEFPDFVQAAAPAPDLTPEECLESQRQLARQSNLNGTAGAAAGDAARRGADGGGTTSKFGVSSAMAEPINTVWESDEREAEDAVFQPENFMFLGPGAFTDVSPLNEEEEEAAKRTVVGGIGERVEGAPRGASGSAAAALAKGVSPVGSGESTPVMRKSKPSLSPKPNVVGDPVENTAAIESPPDYETAPVTERTPVVESEVAAALPPVAEADPSPRAAEAPDTAAAHMIDSREMPVEMLGDTMHRPDPVGLVAEMPTEHTPASHIELHPDPVEIADNSILAPIETAKAALAGTAGFPGSNSHIDWGGVRIVQTSERKPPSEVEQILLTGKTTGRETRGTGHEEAGQAVVRPADSHQEERAFQPGRRDPQTKPITPSPALDDPQTEPTVRSPPKLENLRIAREHRGVSSAPSTPVRTQPLYRPYVPGQTVAPHRQAQLPTSEKRQSVSLQREASLAMNMKRGSLAESICECGGTSARRQGEDLAVEFEFGGCAVGVAACQKSWDLSTGCSLAAAAAGLAGSPIIRTISRREI</sequence>
<evidence type="ECO:0000313" key="3">
    <source>
        <dbReference type="Proteomes" id="UP000027002"/>
    </source>
</evidence>
<feature type="region of interest" description="Disordered" evidence="1">
    <location>
        <begin position="381"/>
        <end position="500"/>
    </location>
</feature>
<dbReference type="RefSeq" id="XP_043000171.1">
    <property type="nucleotide sequence ID" value="XM_043144236.1"/>
</dbReference>
<dbReference type="EMBL" id="CP072757">
    <property type="protein sequence ID" value="QUC22498.1"/>
    <property type="molecule type" value="Genomic_DNA"/>
</dbReference>
<dbReference type="OrthoDB" id="4940167at2759"/>
<dbReference type="AlphaFoldDB" id="A0A8E5HVW2"/>
<name>A0A8E5HVW2_USTVR</name>
<gene>
    <name evidence="2" type="ORF">UV8b_06739</name>
</gene>
<proteinExistence type="predicted"/>
<accession>A0A8E5HVW2</accession>